<dbReference type="InterPro" id="IPR006439">
    <property type="entry name" value="HAD-SF_hydro_IA"/>
</dbReference>
<dbReference type="Proteomes" id="UP001595900">
    <property type="component" value="Unassembled WGS sequence"/>
</dbReference>
<dbReference type="RefSeq" id="WP_390231707.1">
    <property type="nucleotide sequence ID" value="NZ_JBHSCN010000019.1"/>
</dbReference>
<protein>
    <submittedName>
        <fullName evidence="5">HAD family hydrolase</fullName>
    </submittedName>
</protein>
<dbReference type="Pfam" id="PF00702">
    <property type="entry name" value="Hydrolase"/>
    <property type="match status" value="1"/>
</dbReference>
<dbReference type="InterPro" id="IPR023214">
    <property type="entry name" value="HAD_sf"/>
</dbReference>
<dbReference type="SFLD" id="SFLDG01135">
    <property type="entry name" value="C1.5.6:_HAD__Beta-PGM__Phospha"/>
    <property type="match status" value="1"/>
</dbReference>
<comment type="caution">
    <text evidence="5">The sequence shown here is derived from an EMBL/GenBank/DDBJ whole genome shotgun (WGS) entry which is preliminary data.</text>
</comment>
<keyword evidence="4" id="KW-0460">Magnesium</keyword>
<dbReference type="CDD" id="cd07526">
    <property type="entry name" value="HAD_BPGM_like"/>
    <property type="match status" value="1"/>
</dbReference>
<dbReference type="PANTHER" id="PTHR46193:SF10">
    <property type="entry name" value="6-PHOSPHOGLUCONATE PHOSPHATASE"/>
    <property type="match status" value="1"/>
</dbReference>
<evidence type="ECO:0000256" key="1">
    <source>
        <dbReference type="ARBA" id="ARBA00001946"/>
    </source>
</evidence>
<sequence>MHVTDHSGDLPLIVLDCDGVLVDSERLLQRVDVAMLTELGWPITTDEIYREHLGHTVADMVANVERHLGTRLPADFLERRNDRFTALLDAELRPVPGIIAALNRLDQMGYTTCVASSGSHEKMRMTLGRVGIFDRFEGRIFSAHDVSKGKPWPELFLHASQRMGYPPDRCIVIEDSPAGITAAYRAGMLSIGYAAQTPTDMLADADATIEDMGDLVETVARLSRSRRIGNHSAR</sequence>
<dbReference type="InterPro" id="IPR051600">
    <property type="entry name" value="Beta-PGM-like"/>
</dbReference>
<evidence type="ECO:0000256" key="3">
    <source>
        <dbReference type="ARBA" id="ARBA00022723"/>
    </source>
</evidence>
<dbReference type="EMBL" id="JBHSCN010000019">
    <property type="protein sequence ID" value="MFC4245053.1"/>
    <property type="molecule type" value="Genomic_DNA"/>
</dbReference>
<dbReference type="InterPro" id="IPR036412">
    <property type="entry name" value="HAD-like_sf"/>
</dbReference>
<reference evidence="6" key="1">
    <citation type="journal article" date="2019" name="Int. J. Syst. Evol. Microbiol.">
        <title>The Global Catalogue of Microorganisms (GCM) 10K type strain sequencing project: providing services to taxonomists for standard genome sequencing and annotation.</title>
        <authorList>
            <consortium name="The Broad Institute Genomics Platform"/>
            <consortium name="The Broad Institute Genome Sequencing Center for Infectious Disease"/>
            <person name="Wu L."/>
            <person name="Ma J."/>
        </authorList>
    </citation>
    <scope>NUCLEOTIDE SEQUENCE [LARGE SCALE GENOMIC DNA]</scope>
    <source>
        <strain evidence="6">CGMCC 1.10363</strain>
    </source>
</reference>
<dbReference type="SUPFAM" id="SSF56784">
    <property type="entry name" value="HAD-like"/>
    <property type="match status" value="1"/>
</dbReference>
<proteinExistence type="inferred from homology"/>
<name>A0ABV8QBK7_9MICO</name>
<comment type="cofactor">
    <cofactor evidence="1">
        <name>Mg(2+)</name>
        <dbReference type="ChEBI" id="CHEBI:18420"/>
    </cofactor>
</comment>
<dbReference type="InterPro" id="IPR023198">
    <property type="entry name" value="PGP-like_dom2"/>
</dbReference>
<dbReference type="Gene3D" id="1.10.150.240">
    <property type="entry name" value="Putative phosphatase, domain 2"/>
    <property type="match status" value="1"/>
</dbReference>
<evidence type="ECO:0000256" key="2">
    <source>
        <dbReference type="ARBA" id="ARBA00006171"/>
    </source>
</evidence>
<keyword evidence="5" id="KW-0378">Hydrolase</keyword>
<keyword evidence="3" id="KW-0479">Metal-binding</keyword>
<keyword evidence="6" id="KW-1185">Reference proteome</keyword>
<comment type="similarity">
    <text evidence="2">Belongs to the HAD-like hydrolase superfamily. CbbY/CbbZ/Gph/YieH family.</text>
</comment>
<dbReference type="GO" id="GO:0016787">
    <property type="term" value="F:hydrolase activity"/>
    <property type="evidence" value="ECO:0007669"/>
    <property type="project" value="UniProtKB-KW"/>
</dbReference>
<evidence type="ECO:0000313" key="6">
    <source>
        <dbReference type="Proteomes" id="UP001595900"/>
    </source>
</evidence>
<dbReference type="SFLD" id="SFLDS00003">
    <property type="entry name" value="Haloacid_Dehalogenase"/>
    <property type="match status" value="1"/>
</dbReference>
<dbReference type="NCBIfam" id="TIGR01509">
    <property type="entry name" value="HAD-SF-IA-v3"/>
    <property type="match status" value="1"/>
</dbReference>
<dbReference type="SFLD" id="SFLDG01129">
    <property type="entry name" value="C1.5:_HAD__Beta-PGM__Phosphata"/>
    <property type="match status" value="1"/>
</dbReference>
<evidence type="ECO:0000256" key="4">
    <source>
        <dbReference type="ARBA" id="ARBA00022842"/>
    </source>
</evidence>
<gene>
    <name evidence="5" type="ORF">ACFOYW_16925</name>
</gene>
<evidence type="ECO:0000313" key="5">
    <source>
        <dbReference type="EMBL" id="MFC4245053.1"/>
    </source>
</evidence>
<accession>A0ABV8QBK7</accession>
<organism evidence="5 6">
    <name type="scientific">Gryllotalpicola reticulitermitis</name>
    <dbReference type="NCBI Taxonomy" id="1184153"/>
    <lineage>
        <taxon>Bacteria</taxon>
        <taxon>Bacillati</taxon>
        <taxon>Actinomycetota</taxon>
        <taxon>Actinomycetes</taxon>
        <taxon>Micrococcales</taxon>
        <taxon>Microbacteriaceae</taxon>
        <taxon>Gryllotalpicola</taxon>
    </lineage>
</organism>
<dbReference type="Gene3D" id="3.40.50.1000">
    <property type="entry name" value="HAD superfamily/HAD-like"/>
    <property type="match status" value="1"/>
</dbReference>
<dbReference type="PANTHER" id="PTHR46193">
    <property type="entry name" value="6-PHOSPHOGLUCONATE PHOSPHATASE"/>
    <property type="match status" value="1"/>
</dbReference>